<evidence type="ECO:0000256" key="1">
    <source>
        <dbReference type="SAM" id="MobiDB-lite"/>
    </source>
</evidence>
<feature type="region of interest" description="Disordered" evidence="1">
    <location>
        <begin position="166"/>
        <end position="188"/>
    </location>
</feature>
<dbReference type="Proteomes" id="UP000558688">
    <property type="component" value="Unassembled WGS sequence"/>
</dbReference>
<reference evidence="2" key="1">
    <citation type="submission" date="2020-02" db="EMBL/GenBank/DDBJ databases">
        <title>Identification and distribution of gene clusters putatively required for synthesis of sphingolipid metabolism inhibitors in phylogenetically diverse species of the filamentous fungus Fusarium.</title>
        <authorList>
            <person name="Kim H.-S."/>
            <person name="Busman M."/>
            <person name="Brown D.W."/>
            <person name="Divon H."/>
            <person name="Uhlig S."/>
            <person name="Proctor R.H."/>
        </authorList>
    </citation>
    <scope>NUCLEOTIDE SEQUENCE [LARGE SCALE GENOMIC DNA]</scope>
    <source>
        <strain evidence="2">NRRL 39464</strain>
    </source>
</reference>
<accession>A0A8H5ABZ9</accession>
<evidence type="ECO:0000313" key="2">
    <source>
        <dbReference type="EMBL" id="KAF5260490.1"/>
    </source>
</evidence>
<proteinExistence type="predicted"/>
<name>A0A8H5ABZ9_FUSOX</name>
<sequence>MGGITTVITLVQPPVTRLTTVTSTATRTGATPLPATSGGTTTITGRTTFPATPGGTTTVVTFVPFVTQLATITRTTSTTGRTTLPATNGGTTTIVTFVTPRLTTITRTTTTTGLTTLPANSGGTTTIASYACAVTSTISASNTVSVTASFTIVNIQAGGMGTSSPTSGTINGGQGFGNGGQASDGAGSGGGGSALFVAGNLVVVAGGGGGGTFLSPSGSPTVRQLTTQYDTARGDGGGLKGQTLTVVYAVTPNNKLVTVNGGSPGTTSAPGSVGTVTANPTYFANGSAGSGRNCANGPRGPNGSTA</sequence>
<organism evidence="2 3">
    <name type="scientific">Fusarium oxysporum</name>
    <name type="common">Fusarium vascular wilt</name>
    <dbReference type="NCBI Taxonomy" id="5507"/>
    <lineage>
        <taxon>Eukaryota</taxon>
        <taxon>Fungi</taxon>
        <taxon>Dikarya</taxon>
        <taxon>Ascomycota</taxon>
        <taxon>Pezizomycotina</taxon>
        <taxon>Sordariomycetes</taxon>
        <taxon>Hypocreomycetidae</taxon>
        <taxon>Hypocreales</taxon>
        <taxon>Nectriaceae</taxon>
        <taxon>Fusarium</taxon>
        <taxon>Fusarium oxysporum species complex</taxon>
    </lineage>
</organism>
<feature type="region of interest" description="Disordered" evidence="1">
    <location>
        <begin position="284"/>
        <end position="306"/>
    </location>
</feature>
<evidence type="ECO:0000313" key="3">
    <source>
        <dbReference type="Proteomes" id="UP000558688"/>
    </source>
</evidence>
<dbReference type="AlphaFoldDB" id="A0A8H5ABZ9"/>
<protein>
    <submittedName>
        <fullName evidence="2">Uncharacterized protein</fullName>
    </submittedName>
</protein>
<dbReference type="EMBL" id="JAAFOW010001466">
    <property type="protein sequence ID" value="KAF5260490.1"/>
    <property type="molecule type" value="Genomic_DNA"/>
</dbReference>
<comment type="caution">
    <text evidence="2">The sequence shown here is derived from an EMBL/GenBank/DDBJ whole genome shotgun (WGS) entry which is preliminary data.</text>
</comment>
<gene>
    <name evidence="2" type="ORF">FOXYS1_8853</name>
</gene>
<feature type="compositionally biased region" description="Gly residues" evidence="1">
    <location>
        <begin position="170"/>
        <end position="188"/>
    </location>
</feature>